<sequence length="206" mass="23595">MRPLSEQEQFWQGDFGNQYFERNVGQPLVAANLALFAKALSRTAGIESLVELGTNAGNNLQALHQLLPRCELFGVEINDNACAQARTLGIARIWQGSLFDFPRERRYDLTLSKGVLIHLAPELLPTAYAQLYELSQRYILIAEYYNPAPVEVSYRGNSGKLFKRDFAGEMLDRYADLQLLDYGFVYHRDPQFPVDDITWFLLEKRP</sequence>
<dbReference type="EMBL" id="JSFK01000015">
    <property type="protein sequence ID" value="KHA72327.1"/>
    <property type="molecule type" value="Genomic_DNA"/>
</dbReference>
<dbReference type="SUPFAM" id="SSF53335">
    <property type="entry name" value="S-adenosyl-L-methionine-dependent methyltransferases"/>
    <property type="match status" value="1"/>
</dbReference>
<dbReference type="GO" id="GO:0032259">
    <property type="term" value="P:methylation"/>
    <property type="evidence" value="ECO:0007669"/>
    <property type="project" value="UniProtKB-KW"/>
</dbReference>
<keyword evidence="1" id="KW-0808">Transferase</keyword>
<evidence type="ECO:0000313" key="2">
    <source>
        <dbReference type="Proteomes" id="UP000030564"/>
    </source>
</evidence>
<evidence type="ECO:0000313" key="1">
    <source>
        <dbReference type="EMBL" id="KHA72327.1"/>
    </source>
</evidence>
<dbReference type="NCBIfam" id="TIGR03587">
    <property type="entry name" value="Pse_Me-ase"/>
    <property type="match status" value="1"/>
</dbReference>
<dbReference type="InterPro" id="IPR029063">
    <property type="entry name" value="SAM-dependent_MTases_sf"/>
</dbReference>
<reference evidence="1 2" key="1">
    <citation type="submission" date="2014-10" db="EMBL/GenBank/DDBJ databases">
        <title>Draft genome sequence of Pseudomonas chlororaphis EA105.</title>
        <authorList>
            <person name="McCully L.M."/>
            <person name="Bitzer A.S."/>
            <person name="Spence C."/>
            <person name="Bais H."/>
            <person name="Silby M.W."/>
        </authorList>
    </citation>
    <scope>NUCLEOTIDE SEQUENCE [LARGE SCALE GENOMIC DNA]</scope>
    <source>
        <strain evidence="1 2">EA105</strain>
    </source>
</reference>
<proteinExistence type="predicted"/>
<keyword evidence="1" id="KW-0489">Methyltransferase</keyword>
<comment type="caution">
    <text evidence="1">The sequence shown here is derived from an EMBL/GenBank/DDBJ whole genome shotgun (WGS) entry which is preliminary data.</text>
</comment>
<protein>
    <submittedName>
        <fullName evidence="1">Pseudaminic acid biosynthesis-associated methylase</fullName>
    </submittedName>
</protein>
<name>A0A0A6DC97_9PSED</name>
<dbReference type="OrthoDB" id="7184189at2"/>
<accession>A0A0A6DC97</accession>
<dbReference type="PATRIC" id="fig|587753.9.peg.1240"/>
<gene>
    <name evidence="1" type="ORF">NZ35_15690</name>
</gene>
<dbReference type="Proteomes" id="UP000030564">
    <property type="component" value="Unassembled WGS sequence"/>
</dbReference>
<dbReference type="InterPro" id="IPR020027">
    <property type="entry name" value="Pseudamin_synth-assoc_MeTrfase"/>
</dbReference>
<organism evidence="1 2">
    <name type="scientific">Pseudomonas chlororaphis</name>
    <dbReference type="NCBI Taxonomy" id="587753"/>
    <lineage>
        <taxon>Bacteria</taxon>
        <taxon>Pseudomonadati</taxon>
        <taxon>Pseudomonadota</taxon>
        <taxon>Gammaproteobacteria</taxon>
        <taxon>Pseudomonadales</taxon>
        <taxon>Pseudomonadaceae</taxon>
        <taxon>Pseudomonas</taxon>
    </lineage>
</organism>
<dbReference type="Gene3D" id="3.40.50.150">
    <property type="entry name" value="Vaccinia Virus protein VP39"/>
    <property type="match status" value="1"/>
</dbReference>
<dbReference type="GO" id="GO:0008168">
    <property type="term" value="F:methyltransferase activity"/>
    <property type="evidence" value="ECO:0007669"/>
    <property type="project" value="UniProtKB-KW"/>
</dbReference>
<dbReference type="AlphaFoldDB" id="A0A0A6DC97"/>